<dbReference type="EnsemblMetazoa" id="XM_021061594.2">
    <property type="protein sequence ID" value="XP_020917253.1"/>
    <property type="gene ID" value="LOC110254552"/>
</dbReference>
<dbReference type="InterPro" id="IPR036846">
    <property type="entry name" value="GM2-AP_sf"/>
</dbReference>
<evidence type="ECO:0000313" key="4">
    <source>
        <dbReference type="EnsemblMetazoa" id="XP_020917253.1"/>
    </source>
</evidence>
<dbReference type="RefSeq" id="XP_020917253.1">
    <property type="nucleotide sequence ID" value="XM_021061594.2"/>
</dbReference>
<dbReference type="PANTHER" id="PTHR17357:SF0">
    <property type="entry name" value="GANGLIOSIDE GM2 ACTIVATOR"/>
    <property type="match status" value="1"/>
</dbReference>
<dbReference type="SMART" id="SM00737">
    <property type="entry name" value="ML"/>
    <property type="match status" value="1"/>
</dbReference>
<organism evidence="4 5">
    <name type="scientific">Exaiptasia diaphana</name>
    <name type="common">Tropical sea anemone</name>
    <name type="synonym">Aiptasia pulchella</name>
    <dbReference type="NCBI Taxonomy" id="2652724"/>
    <lineage>
        <taxon>Eukaryota</taxon>
        <taxon>Metazoa</taxon>
        <taxon>Cnidaria</taxon>
        <taxon>Anthozoa</taxon>
        <taxon>Hexacorallia</taxon>
        <taxon>Actiniaria</taxon>
        <taxon>Aiptasiidae</taxon>
        <taxon>Exaiptasia</taxon>
    </lineage>
</organism>
<dbReference type="Pfam" id="PF02221">
    <property type="entry name" value="E1_DerP2_DerF2"/>
    <property type="match status" value="1"/>
</dbReference>
<feature type="chain" id="PRO_5037895261" description="MD-2-related lipid-recognition domain-containing protein" evidence="2">
    <location>
        <begin position="21"/>
        <end position="168"/>
    </location>
</feature>
<keyword evidence="5" id="KW-1185">Reference proteome</keyword>
<feature type="domain" description="MD-2-related lipid-recognition" evidence="3">
    <location>
        <begin position="23"/>
        <end position="164"/>
    </location>
</feature>
<dbReference type="InterPro" id="IPR028996">
    <property type="entry name" value="GM2-AP"/>
</dbReference>
<proteinExistence type="predicted"/>
<reference evidence="4" key="1">
    <citation type="submission" date="2022-11" db="UniProtKB">
        <authorList>
            <consortium name="EnsemblMetazoa"/>
        </authorList>
    </citation>
    <scope>IDENTIFICATION</scope>
</reference>
<dbReference type="Proteomes" id="UP000887567">
    <property type="component" value="Unplaced"/>
</dbReference>
<sequence>MVWIKVAFVLVVLMVWQANALTMKNCDRRLPVQITSVNFKPDPIIVRKGRKVTFSGTLKSYRTVGSTYTLKLKVVKKGWIDVGVPCMGSFGSCEYKGLKCEQMLPYLNVPKCPPPSGSYTLKERTMVIPSVNLPSFLTSGKYYMKAEVFDEANRRRIGCVEVNFQAKS</sequence>
<name>A0A913YAD3_EXADI</name>
<dbReference type="PANTHER" id="PTHR17357">
    <property type="entry name" value="GM2 GANGLIOSIDE ACTIVATOR PROTEIN"/>
    <property type="match status" value="1"/>
</dbReference>
<evidence type="ECO:0000313" key="5">
    <source>
        <dbReference type="Proteomes" id="UP000887567"/>
    </source>
</evidence>
<dbReference type="GO" id="GO:0005319">
    <property type="term" value="F:lipid transporter activity"/>
    <property type="evidence" value="ECO:0007669"/>
    <property type="project" value="TreeGrafter"/>
</dbReference>
<dbReference type="GO" id="GO:0006689">
    <property type="term" value="P:ganglioside catabolic process"/>
    <property type="evidence" value="ECO:0007669"/>
    <property type="project" value="InterPro"/>
</dbReference>
<protein>
    <recommendedName>
        <fullName evidence="3">MD-2-related lipid-recognition domain-containing protein</fullName>
    </recommendedName>
</protein>
<dbReference type="OrthoDB" id="5951115at2759"/>
<dbReference type="KEGG" id="epa:110254552"/>
<dbReference type="GO" id="GO:0008047">
    <property type="term" value="F:enzyme activator activity"/>
    <property type="evidence" value="ECO:0007669"/>
    <property type="project" value="InterPro"/>
</dbReference>
<feature type="signal peptide" evidence="2">
    <location>
        <begin position="1"/>
        <end position="20"/>
    </location>
</feature>
<evidence type="ECO:0000256" key="2">
    <source>
        <dbReference type="SAM" id="SignalP"/>
    </source>
</evidence>
<dbReference type="AlphaFoldDB" id="A0A913YAD3"/>
<dbReference type="GO" id="GO:0009898">
    <property type="term" value="C:cytoplasmic side of plasma membrane"/>
    <property type="evidence" value="ECO:0007669"/>
    <property type="project" value="TreeGrafter"/>
</dbReference>
<evidence type="ECO:0000256" key="1">
    <source>
        <dbReference type="ARBA" id="ARBA00022729"/>
    </source>
</evidence>
<dbReference type="SUPFAM" id="SSF63707">
    <property type="entry name" value="Ganglioside M2 (gm2) activator"/>
    <property type="match status" value="1"/>
</dbReference>
<evidence type="ECO:0000259" key="3">
    <source>
        <dbReference type="SMART" id="SM00737"/>
    </source>
</evidence>
<dbReference type="OMA" id="KCEQMLP"/>
<dbReference type="InterPro" id="IPR003172">
    <property type="entry name" value="ML_dom"/>
</dbReference>
<dbReference type="Gene3D" id="2.70.220.10">
    <property type="entry name" value="Ganglioside GM2 activator"/>
    <property type="match status" value="1"/>
</dbReference>
<accession>A0A913YAD3</accession>
<keyword evidence="1 2" id="KW-0732">Signal</keyword>
<dbReference type="GeneID" id="110254552"/>